<keyword evidence="2" id="KW-0732">Signal</keyword>
<proteinExistence type="predicted"/>
<gene>
    <name evidence="3" type="ORF">QTG54_000750</name>
</gene>
<protein>
    <recommendedName>
        <fullName evidence="5">Chitinase</fullName>
    </recommendedName>
</protein>
<evidence type="ECO:0000313" key="3">
    <source>
        <dbReference type="EMBL" id="KAK1748811.1"/>
    </source>
</evidence>
<dbReference type="Proteomes" id="UP001224775">
    <property type="component" value="Unassembled WGS sequence"/>
</dbReference>
<accession>A0AAD9DI85</accession>
<dbReference type="PANTHER" id="PTHR21113">
    <property type="entry name" value="AGAP001705-PA"/>
    <property type="match status" value="1"/>
</dbReference>
<keyword evidence="4" id="KW-1185">Reference proteome</keyword>
<dbReference type="EMBL" id="JATAAI010000001">
    <property type="protein sequence ID" value="KAK1748811.1"/>
    <property type="molecule type" value="Genomic_DNA"/>
</dbReference>
<comment type="caution">
    <text evidence="3">The sequence shown here is derived from an EMBL/GenBank/DDBJ whole genome shotgun (WGS) entry which is preliminary data.</text>
</comment>
<evidence type="ECO:0000256" key="1">
    <source>
        <dbReference type="SAM" id="MobiDB-lite"/>
    </source>
</evidence>
<feature type="compositionally biased region" description="Polar residues" evidence="1">
    <location>
        <begin position="199"/>
        <end position="210"/>
    </location>
</feature>
<evidence type="ECO:0000313" key="4">
    <source>
        <dbReference type="Proteomes" id="UP001224775"/>
    </source>
</evidence>
<feature type="chain" id="PRO_5042252997" description="Chitinase" evidence="2">
    <location>
        <begin position="28"/>
        <end position="617"/>
    </location>
</feature>
<reference evidence="3" key="1">
    <citation type="submission" date="2023-06" db="EMBL/GenBank/DDBJ databases">
        <title>Survivors Of The Sea: Transcriptome response of Skeletonema marinoi to long-term dormancy.</title>
        <authorList>
            <person name="Pinder M.I.M."/>
            <person name="Kourtchenko O."/>
            <person name="Robertson E.K."/>
            <person name="Larsson T."/>
            <person name="Maumus F."/>
            <person name="Osuna-Cruz C.M."/>
            <person name="Vancaester E."/>
            <person name="Stenow R."/>
            <person name="Vandepoele K."/>
            <person name="Ploug H."/>
            <person name="Bruchert V."/>
            <person name="Godhe A."/>
            <person name="Topel M."/>
        </authorList>
    </citation>
    <scope>NUCLEOTIDE SEQUENCE</scope>
    <source>
        <strain evidence="3">R05AC</strain>
    </source>
</reference>
<sequence>MDSPPLRRQHNLLVLSIVAIVFAAAAASNVSVSSNGNSSNGHHDHQRDLSSPGTTACANCTPERCVSTTVSREHCGPCATGQPWWPCNLPGECYCSDDAPLEISNVNRQENLMGSDACSTAACTSLGGECVTTSPNVNDAQCADCEDGKQAWWPCNVLGACICKTPTETTEAPTLAPQPVSPTSTAGGTDDGANPIAPSPTTSNQSTTLAPSEAPNELTLSTRIREGMLVLDAHITANKIVLARELLLSPSMNGANANTFTYMGFKESLQRMIMTPIMVDGKDPKTNEDIEVPLVFYIGDMTTASDRSKPNNERVYGLVNVALFLATSYSDSLSNGSCDEINSDVVDGFLPVSNACGQQGMSYQGTSTNSDFREGSNFYRQSDSSPLVCAPGDEKYACDVDLNMRARARSPPVVSSRSGSGDAPGPFYCGPKTDYNGFTGHWSFEDNEEIFQSAKQNRLGRTDVQGCCFWGRGSVPIKGTCAYGKLNYYLGKRAADEGRQAMFPDIDFCQNPGAICNDKHPDLKWIVGFFRWITEIQEYDVGDFNYMKQLRKYVDDGFKDSDFIDSVSGIVSQGCHTPPCIEGAQFLREEKRANFVKVLKCWVSVCLKRRECALHFE</sequence>
<evidence type="ECO:0008006" key="5">
    <source>
        <dbReference type="Google" id="ProtNLM"/>
    </source>
</evidence>
<organism evidence="3 4">
    <name type="scientific">Skeletonema marinoi</name>
    <dbReference type="NCBI Taxonomy" id="267567"/>
    <lineage>
        <taxon>Eukaryota</taxon>
        <taxon>Sar</taxon>
        <taxon>Stramenopiles</taxon>
        <taxon>Ochrophyta</taxon>
        <taxon>Bacillariophyta</taxon>
        <taxon>Coscinodiscophyceae</taxon>
        <taxon>Thalassiosirophycidae</taxon>
        <taxon>Thalassiosirales</taxon>
        <taxon>Skeletonemataceae</taxon>
        <taxon>Skeletonema</taxon>
        <taxon>Skeletonema marinoi-dohrnii complex</taxon>
    </lineage>
</organism>
<feature type="region of interest" description="Disordered" evidence="1">
    <location>
        <begin position="170"/>
        <end position="218"/>
    </location>
</feature>
<evidence type="ECO:0000256" key="2">
    <source>
        <dbReference type="SAM" id="SignalP"/>
    </source>
</evidence>
<dbReference type="PANTHER" id="PTHR21113:SF4">
    <property type="entry name" value="CHITIN-BINDING TYPE-4 DOMAIN-CONTAINING PROTEIN"/>
    <property type="match status" value="1"/>
</dbReference>
<name>A0AAD9DI85_9STRA</name>
<feature type="region of interest" description="Disordered" evidence="1">
    <location>
        <begin position="33"/>
        <end position="53"/>
    </location>
</feature>
<feature type="signal peptide" evidence="2">
    <location>
        <begin position="1"/>
        <end position="27"/>
    </location>
</feature>
<dbReference type="AlphaFoldDB" id="A0AAD9DI85"/>